<dbReference type="GO" id="GO:0006751">
    <property type="term" value="P:glutathione catabolic process"/>
    <property type="evidence" value="ECO:0007669"/>
    <property type="project" value="InterPro"/>
</dbReference>
<dbReference type="FunFam" id="1.10.246.130:FF:000001">
    <property type="entry name" value="Gamma-glutamyltransferase 5 isoform 1"/>
    <property type="match status" value="1"/>
</dbReference>
<reference evidence="6" key="1">
    <citation type="submission" date="2020-01" db="EMBL/GenBank/DDBJ databases">
        <title>Draft genome sequence of the Termite Coptotermes fromosanus.</title>
        <authorList>
            <person name="Itakura S."/>
            <person name="Yosikawa Y."/>
            <person name="Umezawa K."/>
        </authorList>
    </citation>
    <scope>NUCLEOTIDE SEQUENCE [LARGE SCALE GENOMIC DNA]</scope>
</reference>
<feature type="active site" description="Nucleophile" evidence="2">
    <location>
        <position position="439"/>
    </location>
</feature>
<dbReference type="InterPro" id="IPR043138">
    <property type="entry name" value="GGT_lsub"/>
</dbReference>
<feature type="binding site" evidence="3">
    <location>
        <position position="166"/>
    </location>
    <ligand>
        <name>L-glutamate</name>
        <dbReference type="ChEBI" id="CHEBI:29985"/>
    </ligand>
</feature>
<dbReference type="Proteomes" id="UP000502823">
    <property type="component" value="Unassembled WGS sequence"/>
</dbReference>
<keyword evidence="1" id="KW-1199">Hemostasis impairing toxin</keyword>
<evidence type="ECO:0000256" key="4">
    <source>
        <dbReference type="SAM" id="Phobius"/>
    </source>
</evidence>
<name>A0A6L2PUQ4_COPFO</name>
<dbReference type="Gene3D" id="1.10.246.130">
    <property type="match status" value="1"/>
</dbReference>
<keyword evidence="4" id="KW-1133">Transmembrane helix</keyword>
<dbReference type="AlphaFoldDB" id="A0A6L2PUQ4"/>
<evidence type="ECO:0000256" key="1">
    <source>
        <dbReference type="ARBA" id="ARBA00084097"/>
    </source>
</evidence>
<dbReference type="FunCoup" id="A0A6L2PUQ4">
    <property type="interactions" value="91"/>
</dbReference>
<evidence type="ECO:0000313" key="6">
    <source>
        <dbReference type="Proteomes" id="UP000502823"/>
    </source>
</evidence>
<keyword evidence="1" id="KW-0800">Toxin</keyword>
<feature type="binding site" evidence="3">
    <location>
        <begin position="457"/>
        <end position="459"/>
    </location>
    <ligand>
        <name>L-glutamate</name>
        <dbReference type="ChEBI" id="CHEBI:29985"/>
    </ligand>
</feature>
<dbReference type="PANTHER" id="PTHR11686">
    <property type="entry name" value="GAMMA GLUTAMYL TRANSPEPTIDASE"/>
    <property type="match status" value="1"/>
</dbReference>
<keyword evidence="4" id="KW-0812">Transmembrane</keyword>
<sequence>MGWVERSASCLVTSQLDDVRDEGCRYARRGRNSLRGCRWFRILSNDTGIRRRILVVFGAIIVVCAAALAVGLYFGLRPDDETTTSLDPPDPTSPLPPSDSELGIYWNAAVATNGDILMKNGSAVEAAIAALFCEGVVCLQSMGLGGGFLMTIYKRDTGEVQTLNAREVAPKAATETMFNGNSTLSTVGGLSVAVPGELMGYWEAYEKYKSGNVEWRELVQPTIDLCREGIIVTPYLARLLEQKEEDIKRSVTLSEILINNDTKSVWKEGDKYKRLKLAETLELIRDFGASVLYNGTLTESFVKDIQDLGGIITEEDMNEYQVRWTAPVTAHLANNITMYSVPPPGSGVILALILNILNGMVPHENNVTTYQRITEAFKYGFGKRTQLGDPDFVDISKLLTQLTSKDYAEAVRKNISDYVTWQDPKHYGAEVMVPDDHGTAQISVLAPNGDAVSVTSTINIYFGAMVQSTSTGIILNDEMDDFSAPNITSYYDIPPSPNNYIEPKKRPLSSMVPSIFIDGNGDVQLVTGAAGGTKITTATALVAMHVLWFNRNIKEAIDAPRFHHQLFPMHLQYEYGVLQQIIHGLQEIGHDTERLETAGSTVTGIARKGGRIYASMDFRRGGITAGF</sequence>
<keyword evidence="6" id="KW-1185">Reference proteome</keyword>
<dbReference type="Gene3D" id="3.60.20.40">
    <property type="match status" value="1"/>
</dbReference>
<dbReference type="EMBL" id="BLKM01000436">
    <property type="protein sequence ID" value="GFG33537.1"/>
    <property type="molecule type" value="Genomic_DNA"/>
</dbReference>
<feature type="binding site" evidence="3">
    <location>
        <position position="532"/>
    </location>
    <ligand>
        <name>L-glutamate</name>
        <dbReference type="ChEBI" id="CHEBI:29985"/>
    </ligand>
</feature>
<feature type="transmembrane region" description="Helical" evidence="4">
    <location>
        <begin position="53"/>
        <end position="76"/>
    </location>
</feature>
<dbReference type="PANTHER" id="PTHR11686:SF72">
    <property type="entry name" value="GAMMA-GLUTAMYL TRANSPEPTIDASE, ISOFORM A"/>
    <property type="match status" value="1"/>
</dbReference>
<evidence type="ECO:0000256" key="2">
    <source>
        <dbReference type="PIRSR" id="PIRSR600101-1"/>
    </source>
</evidence>
<protein>
    <recommendedName>
        <fullName evidence="7">Gamma-glutamyltransferase</fullName>
    </recommendedName>
</protein>
<proteinExistence type="predicted"/>
<keyword evidence="1" id="KW-1202">Platelet aggregation activating toxin</keyword>
<feature type="binding site" evidence="3">
    <location>
        <position position="481"/>
    </location>
    <ligand>
        <name>L-glutamate</name>
        <dbReference type="ChEBI" id="CHEBI:29985"/>
    </ligand>
</feature>
<feature type="binding site" evidence="3">
    <location>
        <begin position="509"/>
        <end position="510"/>
    </location>
    <ligand>
        <name>L-glutamate</name>
        <dbReference type="ChEBI" id="CHEBI:29985"/>
    </ligand>
</feature>
<dbReference type="InParanoid" id="A0A6L2PUQ4"/>
<keyword evidence="4" id="KW-0472">Membrane</keyword>
<evidence type="ECO:0008006" key="7">
    <source>
        <dbReference type="Google" id="ProtNLM"/>
    </source>
</evidence>
<dbReference type="FunFam" id="3.60.20.40:FF:000001">
    <property type="entry name" value="Gamma-glutamyltranspeptidase 1"/>
    <property type="match status" value="1"/>
</dbReference>
<evidence type="ECO:0000313" key="5">
    <source>
        <dbReference type="EMBL" id="GFG33537.1"/>
    </source>
</evidence>
<dbReference type="Pfam" id="PF01019">
    <property type="entry name" value="G_glu_transpept"/>
    <property type="match status" value="1"/>
</dbReference>
<dbReference type="OrthoDB" id="1081007at2759"/>
<dbReference type="GO" id="GO:0005886">
    <property type="term" value="C:plasma membrane"/>
    <property type="evidence" value="ECO:0007669"/>
    <property type="project" value="TreeGrafter"/>
</dbReference>
<dbReference type="NCBIfam" id="TIGR00066">
    <property type="entry name" value="g_glut_trans"/>
    <property type="match status" value="1"/>
</dbReference>
<comment type="caution">
    <text evidence="5">The sequence shown here is derived from an EMBL/GenBank/DDBJ whole genome shotgun (WGS) entry which is preliminary data.</text>
</comment>
<organism evidence="5 6">
    <name type="scientific">Coptotermes formosanus</name>
    <name type="common">Formosan subterranean termite</name>
    <dbReference type="NCBI Taxonomy" id="36987"/>
    <lineage>
        <taxon>Eukaryota</taxon>
        <taxon>Metazoa</taxon>
        <taxon>Ecdysozoa</taxon>
        <taxon>Arthropoda</taxon>
        <taxon>Hexapoda</taxon>
        <taxon>Insecta</taxon>
        <taxon>Pterygota</taxon>
        <taxon>Neoptera</taxon>
        <taxon>Polyneoptera</taxon>
        <taxon>Dictyoptera</taxon>
        <taxon>Blattodea</taxon>
        <taxon>Blattoidea</taxon>
        <taxon>Termitoidae</taxon>
        <taxon>Rhinotermitidae</taxon>
        <taxon>Coptotermes</taxon>
    </lineage>
</organism>
<dbReference type="SUPFAM" id="SSF56235">
    <property type="entry name" value="N-terminal nucleophile aminohydrolases (Ntn hydrolases)"/>
    <property type="match status" value="1"/>
</dbReference>
<dbReference type="PRINTS" id="PR01210">
    <property type="entry name" value="GGTRANSPTASE"/>
</dbReference>
<accession>A0A6L2PUQ4</accession>
<dbReference type="InterPro" id="IPR043137">
    <property type="entry name" value="GGT_ssub_C"/>
</dbReference>
<dbReference type="GO" id="GO:0036374">
    <property type="term" value="F:glutathione hydrolase activity"/>
    <property type="evidence" value="ECO:0007669"/>
    <property type="project" value="InterPro"/>
</dbReference>
<evidence type="ECO:0000256" key="3">
    <source>
        <dbReference type="PIRSR" id="PIRSR600101-2"/>
    </source>
</evidence>
<dbReference type="InterPro" id="IPR000101">
    <property type="entry name" value="GGT_peptidase"/>
</dbReference>
<gene>
    <name evidence="5" type="ORF">Cfor_03444</name>
</gene>
<dbReference type="InterPro" id="IPR029055">
    <property type="entry name" value="Ntn_hydrolases_N"/>
</dbReference>